<evidence type="ECO:0000313" key="2">
    <source>
        <dbReference type="Proteomes" id="UP001163324"/>
    </source>
</evidence>
<keyword evidence="2" id="KW-1185">Reference proteome</keyword>
<sequence length="639" mass="69276">MDHISNIMAAVNNNNNNNITMTMTMTAAIDVLLSPRGGEDATPESPMIIAAPVPPPYTTPSLTANLALRVALALLTTLLTLVPLRQLWRHGELPAALFVLNAQLKNLAAAGMALAWPTDDVLRWPSGRGLCDAHPFLNNFSTGLYLTCLLAVVRNLAHQVGLLRANPLTAGERRKRNVVQALIVFPLPVAQVACTWSLTAQRYAVGTLIGCTWVGYGAWPYVVFFIVAPLVVALLTAGYAVFTYFRFRDLTKETSAALSRNRTVSARAHRTKRRLYLMVVSILVPFLPVVVALTVLNILDIGYVRPLPYPSAAHDGVGVDLPFPWNSVVYLTSDKIPFALMNNAYICMFTAVPVFWFFGLTRDAVNDYRLVLLALGLGRWFPRLREEYDPDRSSATASSSSGGATSSFGSSLRSTGSRSSNLKFQSVTSSQELQSFSARSEPLGIPAQQQYQRLPPTATTTLQTTNTAAEEHGDAVPADATATNTTRPEMRRNSLLLRTTLNFPIPFPIKLPSLFPRSRSSGKQASSVSSRPAQGQQPSPRQSPRSPLWGLSTRVWSKGNNGNNDDDEARLVSRDNNSTSVASGAKGHGDGNDDGNDIAPQHAQSSAQDPAASAAGVHVQISLTRETHPAGQQKLQKQR</sequence>
<proteinExistence type="predicted"/>
<gene>
    <name evidence="1" type="ORF">N3K66_003705</name>
</gene>
<name>A0ACC0V6Q6_9HYPO</name>
<organism evidence="1 2">
    <name type="scientific">Trichothecium roseum</name>
    <dbReference type="NCBI Taxonomy" id="47278"/>
    <lineage>
        <taxon>Eukaryota</taxon>
        <taxon>Fungi</taxon>
        <taxon>Dikarya</taxon>
        <taxon>Ascomycota</taxon>
        <taxon>Pezizomycotina</taxon>
        <taxon>Sordariomycetes</taxon>
        <taxon>Hypocreomycetidae</taxon>
        <taxon>Hypocreales</taxon>
        <taxon>Hypocreales incertae sedis</taxon>
        <taxon>Trichothecium</taxon>
    </lineage>
</organism>
<dbReference type="Proteomes" id="UP001163324">
    <property type="component" value="Chromosome 3"/>
</dbReference>
<comment type="caution">
    <text evidence="1">The sequence shown here is derived from an EMBL/GenBank/DDBJ whole genome shotgun (WGS) entry which is preliminary data.</text>
</comment>
<dbReference type="EMBL" id="CM047942">
    <property type="protein sequence ID" value="KAI9901888.1"/>
    <property type="molecule type" value="Genomic_DNA"/>
</dbReference>
<reference evidence="1" key="1">
    <citation type="submission" date="2022-10" db="EMBL/GenBank/DDBJ databases">
        <title>Complete Genome of Trichothecium roseum strain YXFP-22015, a Plant Pathogen Isolated from Citrus.</title>
        <authorList>
            <person name="Wang Y."/>
            <person name="Zhu L."/>
        </authorList>
    </citation>
    <scope>NUCLEOTIDE SEQUENCE</scope>
    <source>
        <strain evidence="1">YXFP-22015</strain>
    </source>
</reference>
<accession>A0ACC0V6Q6</accession>
<evidence type="ECO:0000313" key="1">
    <source>
        <dbReference type="EMBL" id="KAI9901888.1"/>
    </source>
</evidence>
<protein>
    <submittedName>
        <fullName evidence="1">Uncharacterized protein</fullName>
    </submittedName>
</protein>